<dbReference type="NCBIfam" id="TIGR02258">
    <property type="entry name" value="2_5_ligase"/>
    <property type="match status" value="1"/>
</dbReference>
<keyword evidence="5" id="KW-1185">Reference proteome</keyword>
<comment type="function">
    <text evidence="2">Hydrolyzes RNA 2',3'-cyclic phosphodiester to an RNA 2'-phosphomonoester.</text>
</comment>
<accession>A0A940WSF0</accession>
<dbReference type="InterPro" id="IPR014051">
    <property type="entry name" value="Phosphoesterase_HXTX"/>
</dbReference>
<dbReference type="HAMAP" id="MF_01940">
    <property type="entry name" value="RNA_CPDase"/>
    <property type="match status" value="1"/>
</dbReference>
<protein>
    <recommendedName>
        <fullName evidence="2">RNA 2',3'-cyclic phosphodiesterase</fullName>
        <shortName evidence="2">RNA 2',3'-CPDase</shortName>
        <ecNumber evidence="2">3.1.4.58</ecNumber>
    </recommendedName>
</protein>
<comment type="caution">
    <text evidence="4">The sequence shown here is derived from an EMBL/GenBank/DDBJ whole genome shotgun (WGS) entry which is preliminary data.</text>
</comment>
<proteinExistence type="inferred from homology"/>
<comment type="similarity">
    <text evidence="2">Belongs to the 2H phosphoesterase superfamily. ThpR family.</text>
</comment>
<keyword evidence="1 2" id="KW-0378">Hydrolase</keyword>
<feature type="active site" description="Proton acceptor" evidence="2">
    <location>
        <position position="130"/>
    </location>
</feature>
<dbReference type="GO" id="GO:0008664">
    <property type="term" value="F:RNA 2',3'-cyclic 3'-phosphodiesterase activity"/>
    <property type="evidence" value="ECO:0007669"/>
    <property type="project" value="UniProtKB-EC"/>
</dbReference>
<dbReference type="Pfam" id="PF02834">
    <property type="entry name" value="LigT_PEase"/>
    <property type="match status" value="2"/>
</dbReference>
<feature type="short sequence motif" description="HXTX 2" evidence="2">
    <location>
        <begin position="130"/>
        <end position="133"/>
    </location>
</feature>
<dbReference type="Proteomes" id="UP000678228">
    <property type="component" value="Unassembled WGS sequence"/>
</dbReference>
<reference evidence="4" key="1">
    <citation type="submission" date="2021-03" db="EMBL/GenBank/DDBJ databases">
        <title>Bacillus suaedae sp. nov., isolated from Suaeda aralocaspica.</title>
        <authorList>
            <person name="Lei R.F.R."/>
        </authorList>
    </citation>
    <scope>NUCLEOTIDE SEQUENCE</scope>
    <source>
        <strain evidence="4">YZJH907-2</strain>
    </source>
</reference>
<dbReference type="Gene3D" id="3.90.1140.10">
    <property type="entry name" value="Cyclic phosphodiesterase"/>
    <property type="match status" value="1"/>
</dbReference>
<sequence length="183" mass="21807">MQSHYFIAVPLPEILKQEIKEHLMKDQQRETLSFKRWVHQEDYHITLAFLGACSKEQLETIIKQGKELIRSWIPFSLALSEFGLFGQENKPRIFWLGVQEQPILYRYREQLYQLCQSVGFQLDRKAFSPHITLARQWTGADRFQLEELCSDISSKWVVNEIVLYKSVLTNEPKYHRVETFELK</sequence>
<dbReference type="SUPFAM" id="SSF55144">
    <property type="entry name" value="LigT-like"/>
    <property type="match status" value="1"/>
</dbReference>
<dbReference type="PANTHER" id="PTHR35561:SF1">
    <property type="entry name" value="RNA 2',3'-CYCLIC PHOSPHODIESTERASE"/>
    <property type="match status" value="1"/>
</dbReference>
<evidence type="ECO:0000256" key="1">
    <source>
        <dbReference type="ARBA" id="ARBA00022801"/>
    </source>
</evidence>
<feature type="short sequence motif" description="HXTX 1" evidence="2">
    <location>
        <begin position="44"/>
        <end position="47"/>
    </location>
</feature>
<evidence type="ECO:0000259" key="3">
    <source>
        <dbReference type="Pfam" id="PF02834"/>
    </source>
</evidence>
<dbReference type="GO" id="GO:0004113">
    <property type="term" value="F:2',3'-cyclic-nucleotide 3'-phosphodiesterase activity"/>
    <property type="evidence" value="ECO:0007669"/>
    <property type="project" value="InterPro"/>
</dbReference>
<feature type="domain" description="Phosphoesterase HXTX" evidence="3">
    <location>
        <begin position="18"/>
        <end position="95"/>
    </location>
</feature>
<dbReference type="RefSeq" id="WP_210595186.1">
    <property type="nucleotide sequence ID" value="NZ_JAGKSQ010000001.1"/>
</dbReference>
<dbReference type="EMBL" id="JAGKSQ010000001">
    <property type="protein sequence ID" value="MBP3949817.1"/>
    <property type="molecule type" value="Genomic_DNA"/>
</dbReference>
<dbReference type="PANTHER" id="PTHR35561">
    <property type="entry name" value="RNA 2',3'-CYCLIC PHOSPHODIESTERASE"/>
    <property type="match status" value="1"/>
</dbReference>
<name>A0A940WSF0_9BACI</name>
<comment type="catalytic activity">
    <reaction evidence="2">
        <text>a 3'-end 2',3'-cyclophospho-ribonucleotide-RNA + H2O = a 3'-end 2'-phospho-ribonucleotide-RNA + H(+)</text>
        <dbReference type="Rhea" id="RHEA:11828"/>
        <dbReference type="Rhea" id="RHEA-COMP:10464"/>
        <dbReference type="Rhea" id="RHEA-COMP:17353"/>
        <dbReference type="ChEBI" id="CHEBI:15377"/>
        <dbReference type="ChEBI" id="CHEBI:15378"/>
        <dbReference type="ChEBI" id="CHEBI:83064"/>
        <dbReference type="ChEBI" id="CHEBI:173113"/>
        <dbReference type="EC" id="3.1.4.58"/>
    </reaction>
</comment>
<organism evidence="4 5">
    <name type="scientific">Halalkalibacter suaedae</name>
    <dbReference type="NCBI Taxonomy" id="2822140"/>
    <lineage>
        <taxon>Bacteria</taxon>
        <taxon>Bacillati</taxon>
        <taxon>Bacillota</taxon>
        <taxon>Bacilli</taxon>
        <taxon>Bacillales</taxon>
        <taxon>Bacillaceae</taxon>
        <taxon>Halalkalibacter</taxon>
    </lineage>
</organism>
<evidence type="ECO:0000313" key="5">
    <source>
        <dbReference type="Proteomes" id="UP000678228"/>
    </source>
</evidence>
<dbReference type="AlphaFoldDB" id="A0A940WSF0"/>
<dbReference type="InterPro" id="IPR009097">
    <property type="entry name" value="Cyclic_Pdiesterase"/>
</dbReference>
<feature type="domain" description="Phosphoesterase HXTX" evidence="3">
    <location>
        <begin position="102"/>
        <end position="174"/>
    </location>
</feature>
<gene>
    <name evidence="4" type="primary">thpR</name>
    <name evidence="4" type="ORF">J7W16_01640</name>
</gene>
<dbReference type="EC" id="3.1.4.58" evidence="2"/>
<dbReference type="InterPro" id="IPR004175">
    <property type="entry name" value="RNA_CPDase"/>
</dbReference>
<evidence type="ECO:0000256" key="2">
    <source>
        <dbReference type="HAMAP-Rule" id="MF_01940"/>
    </source>
</evidence>
<feature type="active site" description="Proton donor" evidence="2">
    <location>
        <position position="44"/>
    </location>
</feature>
<evidence type="ECO:0000313" key="4">
    <source>
        <dbReference type="EMBL" id="MBP3949817.1"/>
    </source>
</evidence>